<dbReference type="GO" id="GO:0005829">
    <property type="term" value="C:cytosol"/>
    <property type="evidence" value="ECO:0007669"/>
    <property type="project" value="GOC"/>
</dbReference>
<dbReference type="InterPro" id="IPR011989">
    <property type="entry name" value="ARM-like"/>
</dbReference>
<dbReference type="GO" id="GO:0008104">
    <property type="term" value="P:intracellular protein localization"/>
    <property type="evidence" value="ECO:0007669"/>
    <property type="project" value="TreeGrafter"/>
</dbReference>
<dbReference type="GO" id="GO:0030139">
    <property type="term" value="C:endocytic vesicle"/>
    <property type="evidence" value="ECO:0007669"/>
    <property type="project" value="TreeGrafter"/>
</dbReference>
<organism evidence="3">
    <name type="scientific">Nippostrongylus brasiliensis</name>
    <name type="common">Rat hookworm</name>
    <dbReference type="NCBI Taxonomy" id="27835"/>
    <lineage>
        <taxon>Eukaryota</taxon>
        <taxon>Metazoa</taxon>
        <taxon>Ecdysozoa</taxon>
        <taxon>Nematoda</taxon>
        <taxon>Chromadorea</taxon>
        <taxon>Rhabditida</taxon>
        <taxon>Rhabditina</taxon>
        <taxon>Rhabditomorpha</taxon>
        <taxon>Strongyloidea</taxon>
        <taxon>Heligmosomidae</taxon>
        <taxon>Nippostrongylus</taxon>
    </lineage>
</organism>
<dbReference type="OMA" id="CIFANIT"/>
<evidence type="ECO:0000313" key="1">
    <source>
        <dbReference type="EMBL" id="VDL87104.1"/>
    </source>
</evidence>
<keyword evidence="2" id="KW-1185">Reference proteome</keyword>
<proteinExistence type="predicted"/>
<name>A0A0N4YYL6_NIPBR</name>
<dbReference type="PANTHER" id="PTHR21663:SF0">
    <property type="entry name" value="HEAT REPEAT-CONTAINING PROTEIN 5B"/>
    <property type="match status" value="1"/>
</dbReference>
<sequence length="340" mass="37001">MDESHSLLLNEEALRQCPDAKKPVFLYEWLRYLDRILPVTQRSDLKSIQSQLVQQLLSRLTSVNGPPIRYLLSRCLARIYLIGDSSTFGDTLTLCNDTLKIKDDSPSQLPAKLAALACIASFYETMGRCGSSFVDTFPIMIRWLKVAESQGRAEILATLSSMVSGLGSGAASFHKDVYKVAKAHLGDRVMAVRTAALQVTFLVKKFVNLTVLYSSLIALVPLYPPLYSTELEAVVTLCTKALDGSNYETRLAVARLLAVLLSTALQPPSPTGGIGGFLKGSSSYSSATAGGQKDVRAGIAMGYVELMREMGATWLERNLGTICRHLLEVSAKCGCLAYTK</sequence>
<reference evidence="3" key="1">
    <citation type="submission" date="2017-02" db="UniProtKB">
        <authorList>
            <consortium name="WormBaseParasite"/>
        </authorList>
    </citation>
    <scope>IDENTIFICATION</scope>
</reference>
<dbReference type="GO" id="GO:0016020">
    <property type="term" value="C:membrane"/>
    <property type="evidence" value="ECO:0007669"/>
    <property type="project" value="TreeGrafter"/>
</dbReference>
<dbReference type="InterPro" id="IPR016024">
    <property type="entry name" value="ARM-type_fold"/>
</dbReference>
<protein>
    <submittedName>
        <fullName evidence="3">HEAT repeat-containing protein 5B</fullName>
    </submittedName>
</protein>
<reference evidence="1 2" key="2">
    <citation type="submission" date="2018-11" db="EMBL/GenBank/DDBJ databases">
        <authorList>
            <consortium name="Pathogen Informatics"/>
        </authorList>
    </citation>
    <scope>NUCLEOTIDE SEQUENCE [LARGE SCALE GENOMIC DNA]</scope>
</reference>
<dbReference type="EMBL" id="UYSL01027831">
    <property type="protein sequence ID" value="VDL87104.1"/>
    <property type="molecule type" value="Genomic_DNA"/>
</dbReference>
<dbReference type="GO" id="GO:0005794">
    <property type="term" value="C:Golgi apparatus"/>
    <property type="evidence" value="ECO:0007669"/>
    <property type="project" value="TreeGrafter"/>
</dbReference>
<dbReference type="WBParaSite" id="NBR_0002233801-mRNA-1">
    <property type="protein sequence ID" value="NBR_0002233801-mRNA-1"/>
    <property type="gene ID" value="NBR_0002233801"/>
</dbReference>
<dbReference type="GO" id="GO:0042147">
    <property type="term" value="P:retrograde transport, endosome to Golgi"/>
    <property type="evidence" value="ECO:0007669"/>
    <property type="project" value="TreeGrafter"/>
</dbReference>
<evidence type="ECO:0000313" key="2">
    <source>
        <dbReference type="Proteomes" id="UP000271162"/>
    </source>
</evidence>
<dbReference type="GO" id="GO:0006897">
    <property type="term" value="P:endocytosis"/>
    <property type="evidence" value="ECO:0007669"/>
    <property type="project" value="TreeGrafter"/>
</dbReference>
<evidence type="ECO:0000313" key="3">
    <source>
        <dbReference type="WBParaSite" id="NBR_0002233801-mRNA-1"/>
    </source>
</evidence>
<dbReference type="PANTHER" id="PTHR21663">
    <property type="entry name" value="HYPOTHETICAL HEAT DOMAIN-CONTAINING"/>
    <property type="match status" value="1"/>
</dbReference>
<dbReference type="Proteomes" id="UP000271162">
    <property type="component" value="Unassembled WGS sequence"/>
</dbReference>
<gene>
    <name evidence="1" type="ORF">NBR_LOCUS22339</name>
</gene>
<dbReference type="AlphaFoldDB" id="A0A0N4YYL6"/>
<dbReference type="Gene3D" id="1.25.10.10">
    <property type="entry name" value="Leucine-rich Repeat Variant"/>
    <property type="match status" value="1"/>
</dbReference>
<dbReference type="InterPro" id="IPR040108">
    <property type="entry name" value="Laa1/Sip1/HEATR5"/>
</dbReference>
<dbReference type="STRING" id="27835.A0A0N4YYL6"/>
<dbReference type="SUPFAM" id="SSF48371">
    <property type="entry name" value="ARM repeat"/>
    <property type="match status" value="1"/>
</dbReference>
<accession>A0A0N4YYL6</accession>